<comment type="caution">
    <text evidence="4">The sequence shown here is derived from an EMBL/GenBank/DDBJ whole genome shotgun (WGS) entry which is preliminary data.</text>
</comment>
<reference evidence="4" key="1">
    <citation type="submission" date="2023-07" db="EMBL/GenBank/DDBJ databases">
        <title>Genomic Encyclopedia of Type Strains, Phase IV (KMG-IV): sequencing the most valuable type-strain genomes for metagenomic binning, comparative biology and taxonomic classification.</title>
        <authorList>
            <person name="Goeker M."/>
        </authorList>
    </citation>
    <scope>NUCLEOTIDE SEQUENCE</scope>
    <source>
        <strain evidence="4">DSM 24202</strain>
    </source>
</reference>
<feature type="region of interest" description="Disordered" evidence="2">
    <location>
        <begin position="75"/>
        <end position="100"/>
    </location>
</feature>
<keyword evidence="1" id="KW-0413">Isomerase</keyword>
<evidence type="ECO:0000313" key="5">
    <source>
        <dbReference type="Proteomes" id="UP001238163"/>
    </source>
</evidence>
<dbReference type="EMBL" id="JAUSVL010000001">
    <property type="protein sequence ID" value="MDQ0288442.1"/>
    <property type="molecule type" value="Genomic_DNA"/>
</dbReference>
<evidence type="ECO:0000313" key="4">
    <source>
        <dbReference type="EMBL" id="MDQ0288442.1"/>
    </source>
</evidence>
<dbReference type="PROSITE" id="PS50198">
    <property type="entry name" value="PPIC_PPIASE_2"/>
    <property type="match status" value="1"/>
</dbReference>
<dbReference type="InterPro" id="IPR046357">
    <property type="entry name" value="PPIase_dom_sf"/>
</dbReference>
<keyword evidence="1" id="KW-0697">Rotamase</keyword>
<dbReference type="RefSeq" id="WP_307259769.1">
    <property type="nucleotide sequence ID" value="NZ_JAUSVL010000001.1"/>
</dbReference>
<evidence type="ECO:0000259" key="3">
    <source>
        <dbReference type="PROSITE" id="PS50198"/>
    </source>
</evidence>
<dbReference type="InterPro" id="IPR000297">
    <property type="entry name" value="PPIase_PpiC"/>
</dbReference>
<name>A0AAE3VDC9_9BACT</name>
<dbReference type="Pfam" id="PF00639">
    <property type="entry name" value="Rotamase"/>
    <property type="match status" value="1"/>
</dbReference>
<organism evidence="4 5">
    <name type="scientific">Oligosphaera ethanolica</name>
    <dbReference type="NCBI Taxonomy" id="760260"/>
    <lineage>
        <taxon>Bacteria</taxon>
        <taxon>Pseudomonadati</taxon>
        <taxon>Lentisphaerota</taxon>
        <taxon>Oligosphaeria</taxon>
        <taxon>Oligosphaerales</taxon>
        <taxon>Oligosphaeraceae</taxon>
        <taxon>Oligosphaera</taxon>
    </lineage>
</organism>
<proteinExistence type="predicted"/>
<dbReference type="AlphaFoldDB" id="A0AAE3VDC9"/>
<dbReference type="Proteomes" id="UP001238163">
    <property type="component" value="Unassembled WGS sequence"/>
</dbReference>
<sequence>MLMAFMKPTTVVIQVGSMSLQWHELQPLIRQFIDPNQNKSSEESSKILRTLMQRIALRGLYLHEANARNIQVSEEQRRANEQQLEQGLQGNSRGATTEDVKKALAAGKSTLLSLSEEDAQRVVTLGNQLLAEITITDGEVDQQLLAMKAVRDSMQKQNESIKQFALGLLQKPEALTDQGFAYLAKEYSDGVEAKQGGVLNYDFTRSELATVNHIEQFELQVGQTSPLYETPTAFRVMRVLSRVAPEKEGDAEKLRAAQWLFRKMPVADEKSRDDLRAQLLVSKQKNAVAAIGQSLAKKYPVSCVFSQVAFGQKR</sequence>
<dbReference type="Gene3D" id="3.10.50.40">
    <property type="match status" value="1"/>
</dbReference>
<protein>
    <recommendedName>
        <fullName evidence="3">PpiC domain-containing protein</fullName>
    </recommendedName>
</protein>
<dbReference type="SUPFAM" id="SSF54534">
    <property type="entry name" value="FKBP-like"/>
    <property type="match status" value="1"/>
</dbReference>
<keyword evidence="5" id="KW-1185">Reference proteome</keyword>
<accession>A0AAE3VDC9</accession>
<evidence type="ECO:0000256" key="1">
    <source>
        <dbReference type="PROSITE-ProRule" id="PRU00278"/>
    </source>
</evidence>
<gene>
    <name evidence="4" type="ORF">J3R75_000549</name>
</gene>
<feature type="domain" description="PpiC" evidence="3">
    <location>
        <begin position="137"/>
        <end position="241"/>
    </location>
</feature>
<feature type="compositionally biased region" description="Polar residues" evidence="2">
    <location>
        <begin position="81"/>
        <end position="95"/>
    </location>
</feature>
<dbReference type="GO" id="GO:0003755">
    <property type="term" value="F:peptidyl-prolyl cis-trans isomerase activity"/>
    <property type="evidence" value="ECO:0007669"/>
    <property type="project" value="UniProtKB-KW"/>
</dbReference>
<evidence type="ECO:0000256" key="2">
    <source>
        <dbReference type="SAM" id="MobiDB-lite"/>
    </source>
</evidence>